<feature type="compositionally biased region" description="Acidic residues" evidence="9">
    <location>
        <begin position="288"/>
        <end position="304"/>
    </location>
</feature>
<comment type="similarity">
    <text evidence="2">Belongs to the syntaxin family.</text>
</comment>
<keyword evidence="6 10" id="KW-1133">Transmembrane helix</keyword>
<feature type="transmembrane region" description="Helical" evidence="10">
    <location>
        <begin position="426"/>
        <end position="450"/>
    </location>
</feature>
<dbReference type="AlphaFoldDB" id="A0A1X6NSQ4"/>
<dbReference type="GO" id="GO:0006890">
    <property type="term" value="P:retrograde vesicle-mediated transport, Golgi to endoplasmic reticulum"/>
    <property type="evidence" value="ECO:0007669"/>
    <property type="project" value="TreeGrafter"/>
</dbReference>
<dbReference type="GO" id="GO:0005783">
    <property type="term" value="C:endoplasmic reticulum"/>
    <property type="evidence" value="ECO:0007669"/>
    <property type="project" value="TreeGrafter"/>
</dbReference>
<keyword evidence="3" id="KW-0813">Transport</keyword>
<feature type="region of interest" description="Disordered" evidence="9">
    <location>
        <begin position="16"/>
        <end position="49"/>
    </location>
</feature>
<evidence type="ECO:0000313" key="11">
    <source>
        <dbReference type="EMBL" id="OSX71632.1"/>
    </source>
</evidence>
<evidence type="ECO:0008006" key="13">
    <source>
        <dbReference type="Google" id="ProtNLM"/>
    </source>
</evidence>
<proteinExistence type="inferred from homology"/>
<comment type="subcellular location">
    <subcellularLocation>
        <location evidence="1">Membrane</location>
        <topology evidence="1">Single-pass type IV membrane protein</topology>
    </subcellularLocation>
</comment>
<evidence type="ECO:0000256" key="7">
    <source>
        <dbReference type="ARBA" id="ARBA00023054"/>
    </source>
</evidence>
<dbReference type="PANTHER" id="PTHR15959:SF0">
    <property type="entry name" value="SYNTAXIN-18"/>
    <property type="match status" value="1"/>
</dbReference>
<evidence type="ECO:0000256" key="4">
    <source>
        <dbReference type="ARBA" id="ARBA00022692"/>
    </source>
</evidence>
<keyword evidence="5" id="KW-0653">Protein transport</keyword>
<organism evidence="11 12">
    <name type="scientific">Porphyra umbilicalis</name>
    <name type="common">Purple laver</name>
    <name type="synonym">Red alga</name>
    <dbReference type="NCBI Taxonomy" id="2786"/>
    <lineage>
        <taxon>Eukaryota</taxon>
        <taxon>Rhodophyta</taxon>
        <taxon>Bangiophyceae</taxon>
        <taxon>Bangiales</taxon>
        <taxon>Bangiaceae</taxon>
        <taxon>Porphyra</taxon>
    </lineage>
</organism>
<dbReference type="GO" id="GO:0031201">
    <property type="term" value="C:SNARE complex"/>
    <property type="evidence" value="ECO:0007669"/>
    <property type="project" value="TreeGrafter"/>
</dbReference>
<evidence type="ECO:0000256" key="3">
    <source>
        <dbReference type="ARBA" id="ARBA00022448"/>
    </source>
</evidence>
<feature type="compositionally biased region" description="Gly residues" evidence="9">
    <location>
        <begin position="257"/>
        <end position="285"/>
    </location>
</feature>
<evidence type="ECO:0000256" key="9">
    <source>
        <dbReference type="SAM" id="MobiDB-lite"/>
    </source>
</evidence>
<evidence type="ECO:0000256" key="6">
    <source>
        <dbReference type="ARBA" id="ARBA00022989"/>
    </source>
</evidence>
<dbReference type="Proteomes" id="UP000218209">
    <property type="component" value="Unassembled WGS sequence"/>
</dbReference>
<dbReference type="GO" id="GO:0015031">
    <property type="term" value="P:protein transport"/>
    <property type="evidence" value="ECO:0007669"/>
    <property type="project" value="UniProtKB-KW"/>
</dbReference>
<keyword evidence="12" id="KW-1185">Reference proteome</keyword>
<reference evidence="11 12" key="1">
    <citation type="submission" date="2017-03" db="EMBL/GenBank/DDBJ databases">
        <title>WGS assembly of Porphyra umbilicalis.</title>
        <authorList>
            <person name="Brawley S.H."/>
            <person name="Blouin N.A."/>
            <person name="Ficko-Blean E."/>
            <person name="Wheeler G.L."/>
            <person name="Lohr M."/>
            <person name="Goodson H.V."/>
            <person name="Jenkins J.W."/>
            <person name="Blaby-Haas C.E."/>
            <person name="Helliwell K.E."/>
            <person name="Chan C."/>
            <person name="Marriage T."/>
            <person name="Bhattacharya D."/>
            <person name="Klein A.S."/>
            <person name="Badis Y."/>
            <person name="Brodie J."/>
            <person name="Cao Y."/>
            <person name="Collen J."/>
            <person name="Dittami S.M."/>
            <person name="Gachon C.M."/>
            <person name="Green B.R."/>
            <person name="Karpowicz S."/>
            <person name="Kim J.W."/>
            <person name="Kudahl U."/>
            <person name="Lin S."/>
            <person name="Michel G."/>
            <person name="Mittag M."/>
            <person name="Olson B.J."/>
            <person name="Pangilinan J."/>
            <person name="Peng Y."/>
            <person name="Qiu H."/>
            <person name="Shu S."/>
            <person name="Singer J.T."/>
            <person name="Smith A.G."/>
            <person name="Sprecher B.N."/>
            <person name="Wagner V."/>
            <person name="Wang W."/>
            <person name="Wang Z.-Y."/>
            <person name="Yan J."/>
            <person name="Yarish C."/>
            <person name="Zoeuner-Riek S."/>
            <person name="Zhuang Y."/>
            <person name="Zou Y."/>
            <person name="Lindquist E.A."/>
            <person name="Grimwood J."/>
            <person name="Barry K."/>
            <person name="Rokhsar D.S."/>
            <person name="Schmutz J."/>
            <person name="Stiller J.W."/>
            <person name="Grossman A.R."/>
            <person name="Prochnik S.E."/>
        </authorList>
    </citation>
    <scope>NUCLEOTIDE SEQUENCE [LARGE SCALE GENOMIC DNA]</scope>
    <source>
        <strain evidence="11">4086291</strain>
    </source>
</reference>
<evidence type="ECO:0000256" key="10">
    <source>
        <dbReference type="SAM" id="Phobius"/>
    </source>
</evidence>
<feature type="region of interest" description="Disordered" evidence="9">
    <location>
        <begin position="241"/>
        <end position="321"/>
    </location>
</feature>
<keyword evidence="7" id="KW-0175">Coiled coil</keyword>
<protein>
    <recommendedName>
        <fullName evidence="13">t-SNARE coiled-coil homology domain-containing protein</fullName>
    </recommendedName>
</protein>
<evidence type="ECO:0000256" key="2">
    <source>
        <dbReference type="ARBA" id="ARBA00009063"/>
    </source>
</evidence>
<evidence type="ECO:0000313" key="12">
    <source>
        <dbReference type="Proteomes" id="UP000218209"/>
    </source>
</evidence>
<sequence length="453" mass="44715">MPPPMDRTAIFHRLLADTHGHAPTSSPGVSPPPSAGGSGGLPPHLVAPLSPPSRWMRDANALAVALRAASRMAAASRPAYADFSAAGMDDAGRDEVDAHLASVVADGMKEVARLSEVALAADGAGSGSVGGGGGGARGGGSLGGWLRSTLGVSGGGGGDGSDDDGAVGEVAYRLGITALLSDSLVAVEAETAALRGLRVAAAAAKARGVSVAGAGGGGEEAIRRRRAAAVAARVQASAAAERDRVRAAEAAARRRGGGSGGGSGGGGGGGSGGGAAAAGNGGSGGDFERDDGEDGTDEDEDDDAYGASDWGDLGGGGLGAPPELASAVNAAMEEAAAAEEAAWSAAHEQVLVSEHASLRSELLGTREAVRATEAAVAEVAELNALLGARVADQAAVIEDVYARTVEASSALRRGARELRRLESGEAGWDVTLLFAVAFFVLALCLLWLHWLNR</sequence>
<keyword evidence="8 10" id="KW-0472">Membrane</keyword>
<evidence type="ECO:0000256" key="5">
    <source>
        <dbReference type="ARBA" id="ARBA00022927"/>
    </source>
</evidence>
<evidence type="ECO:0000256" key="8">
    <source>
        <dbReference type="ARBA" id="ARBA00023136"/>
    </source>
</evidence>
<evidence type="ECO:0000256" key="1">
    <source>
        <dbReference type="ARBA" id="ARBA00004211"/>
    </source>
</evidence>
<keyword evidence="4 10" id="KW-0812">Transmembrane</keyword>
<dbReference type="EMBL" id="KV919120">
    <property type="protein sequence ID" value="OSX71632.1"/>
    <property type="molecule type" value="Genomic_DNA"/>
</dbReference>
<gene>
    <name evidence="11" type="ORF">BU14_0517s0003</name>
</gene>
<name>A0A1X6NSQ4_PORUM</name>
<dbReference type="PANTHER" id="PTHR15959">
    <property type="entry name" value="SYNTAXIN-18"/>
    <property type="match status" value="1"/>
</dbReference>
<accession>A0A1X6NSQ4</accession>